<name>A0AAW0FUW6_9APHY</name>
<dbReference type="AlphaFoldDB" id="A0AAW0FUW6"/>
<reference evidence="1 2" key="1">
    <citation type="submission" date="2022-09" db="EMBL/GenBank/DDBJ databases">
        <authorList>
            <person name="Palmer J.M."/>
        </authorList>
    </citation>
    <scope>NUCLEOTIDE SEQUENCE [LARGE SCALE GENOMIC DNA]</scope>
    <source>
        <strain evidence="1 2">DSM 7382</strain>
    </source>
</reference>
<dbReference type="InterPro" id="IPR035979">
    <property type="entry name" value="RBD_domain_sf"/>
</dbReference>
<dbReference type="GO" id="GO:0003676">
    <property type="term" value="F:nucleic acid binding"/>
    <property type="evidence" value="ECO:0007669"/>
    <property type="project" value="InterPro"/>
</dbReference>
<protein>
    <submittedName>
        <fullName evidence="1">Uncharacterized protein</fullName>
    </submittedName>
</protein>
<proteinExistence type="predicted"/>
<sequence>MSYYDPFQGIPQQYMAQSYYPPQFYAQQGSDDQLVNPDGMTASIDSRPSSYDQQYPQYQSEAGFNFNGVDMNAPSVNANGHQFYSGAPTDESTFLESQNVNGAYQGQYPPGSNAAQVNGGAGIPSGNLSNVNLIPGTPNGQNNDIIFGANGTPTPQQSGGPNGSVAPSRTVYLGNIPSDIQPNELLDYVSTLGISNCLSS</sequence>
<evidence type="ECO:0000313" key="1">
    <source>
        <dbReference type="EMBL" id="KAK7684656.1"/>
    </source>
</evidence>
<comment type="caution">
    <text evidence="1">The sequence shown here is derived from an EMBL/GenBank/DDBJ whole genome shotgun (WGS) entry which is preliminary data.</text>
</comment>
<dbReference type="Proteomes" id="UP001385951">
    <property type="component" value="Unassembled WGS sequence"/>
</dbReference>
<keyword evidence="2" id="KW-1185">Reference proteome</keyword>
<gene>
    <name evidence="1" type="ORF">QCA50_012239</name>
</gene>
<dbReference type="SUPFAM" id="SSF54928">
    <property type="entry name" value="RNA-binding domain, RBD"/>
    <property type="match status" value="1"/>
</dbReference>
<organism evidence="1 2">
    <name type="scientific">Cerrena zonata</name>
    <dbReference type="NCBI Taxonomy" id="2478898"/>
    <lineage>
        <taxon>Eukaryota</taxon>
        <taxon>Fungi</taxon>
        <taxon>Dikarya</taxon>
        <taxon>Basidiomycota</taxon>
        <taxon>Agaricomycotina</taxon>
        <taxon>Agaricomycetes</taxon>
        <taxon>Polyporales</taxon>
        <taxon>Cerrenaceae</taxon>
        <taxon>Cerrena</taxon>
    </lineage>
</organism>
<accession>A0AAW0FUW6</accession>
<dbReference type="EMBL" id="JASBNA010000024">
    <property type="protein sequence ID" value="KAK7684656.1"/>
    <property type="molecule type" value="Genomic_DNA"/>
</dbReference>
<evidence type="ECO:0000313" key="2">
    <source>
        <dbReference type="Proteomes" id="UP001385951"/>
    </source>
</evidence>